<dbReference type="AlphaFoldDB" id="A0A3M7Q9G9"/>
<proteinExistence type="predicted"/>
<accession>A0A3M7Q9G9</accession>
<reference evidence="1 2" key="1">
    <citation type="journal article" date="2018" name="Sci. Rep.">
        <title>Genomic signatures of local adaptation to the degree of environmental predictability in rotifers.</title>
        <authorList>
            <person name="Franch-Gras L."/>
            <person name="Hahn C."/>
            <person name="Garcia-Roger E.M."/>
            <person name="Carmona M.J."/>
            <person name="Serra M."/>
            <person name="Gomez A."/>
        </authorList>
    </citation>
    <scope>NUCLEOTIDE SEQUENCE [LARGE SCALE GENOMIC DNA]</scope>
    <source>
        <strain evidence="1">HYR1</strain>
    </source>
</reference>
<keyword evidence="2" id="KW-1185">Reference proteome</keyword>
<sequence length="46" mass="5265">MTFQKIFSFCLFSIIKVDNVTLFDERLSKWSANGLSIITNITIHAT</sequence>
<dbReference type="Proteomes" id="UP000276133">
    <property type="component" value="Unassembled WGS sequence"/>
</dbReference>
<evidence type="ECO:0000313" key="1">
    <source>
        <dbReference type="EMBL" id="RNA07595.1"/>
    </source>
</evidence>
<organism evidence="1 2">
    <name type="scientific">Brachionus plicatilis</name>
    <name type="common">Marine rotifer</name>
    <name type="synonym">Brachionus muelleri</name>
    <dbReference type="NCBI Taxonomy" id="10195"/>
    <lineage>
        <taxon>Eukaryota</taxon>
        <taxon>Metazoa</taxon>
        <taxon>Spiralia</taxon>
        <taxon>Gnathifera</taxon>
        <taxon>Rotifera</taxon>
        <taxon>Eurotatoria</taxon>
        <taxon>Monogononta</taxon>
        <taxon>Pseudotrocha</taxon>
        <taxon>Ploima</taxon>
        <taxon>Brachionidae</taxon>
        <taxon>Brachionus</taxon>
    </lineage>
</organism>
<evidence type="ECO:0000313" key="2">
    <source>
        <dbReference type="Proteomes" id="UP000276133"/>
    </source>
</evidence>
<protein>
    <submittedName>
        <fullName evidence="1">Uncharacterized protein</fullName>
    </submittedName>
</protein>
<dbReference type="EMBL" id="REGN01006989">
    <property type="protein sequence ID" value="RNA07595.1"/>
    <property type="molecule type" value="Genomic_DNA"/>
</dbReference>
<comment type="caution">
    <text evidence="1">The sequence shown here is derived from an EMBL/GenBank/DDBJ whole genome shotgun (WGS) entry which is preliminary data.</text>
</comment>
<gene>
    <name evidence="1" type="ORF">BpHYR1_035960</name>
</gene>
<name>A0A3M7Q9G9_BRAPC</name>